<proteinExistence type="predicted"/>
<feature type="region of interest" description="Disordered" evidence="1">
    <location>
        <begin position="1"/>
        <end position="67"/>
    </location>
</feature>
<feature type="compositionally biased region" description="Basic and acidic residues" evidence="1">
    <location>
        <begin position="1"/>
        <end position="10"/>
    </location>
</feature>
<feature type="compositionally biased region" description="Basic and acidic residues" evidence="1">
    <location>
        <begin position="320"/>
        <end position="329"/>
    </location>
</feature>
<feature type="region of interest" description="Disordered" evidence="1">
    <location>
        <begin position="353"/>
        <end position="372"/>
    </location>
</feature>
<evidence type="ECO:0000313" key="2">
    <source>
        <dbReference type="EMBL" id="KAL2292848.1"/>
    </source>
</evidence>
<dbReference type="Proteomes" id="UP001600888">
    <property type="component" value="Unassembled WGS sequence"/>
</dbReference>
<gene>
    <name evidence="2" type="ORF">FJTKL_07904</name>
</gene>
<accession>A0ABR4FDT3</accession>
<feature type="compositionally biased region" description="Low complexity" evidence="1">
    <location>
        <begin position="232"/>
        <end position="244"/>
    </location>
</feature>
<evidence type="ECO:0000313" key="3">
    <source>
        <dbReference type="Proteomes" id="UP001600888"/>
    </source>
</evidence>
<keyword evidence="3" id="KW-1185">Reference proteome</keyword>
<feature type="compositionally biased region" description="Polar residues" evidence="1">
    <location>
        <begin position="29"/>
        <end position="47"/>
    </location>
</feature>
<feature type="region of interest" description="Disordered" evidence="1">
    <location>
        <begin position="227"/>
        <end position="304"/>
    </location>
</feature>
<reference evidence="2 3" key="1">
    <citation type="submission" date="2024-03" db="EMBL/GenBank/DDBJ databases">
        <title>A high-quality draft genome sequence of Diaporthe vaccinii, a causative agent of upright dieback and viscid rot disease in cranberry plants.</title>
        <authorList>
            <person name="Sarrasin M."/>
            <person name="Lang B.F."/>
            <person name="Burger G."/>
        </authorList>
    </citation>
    <scope>NUCLEOTIDE SEQUENCE [LARGE SCALE GENOMIC DNA]</scope>
    <source>
        <strain evidence="2 3">IS7</strain>
    </source>
</reference>
<protein>
    <submittedName>
        <fullName evidence="2">Uncharacterized protein</fullName>
    </submittedName>
</protein>
<name>A0ABR4FDT3_9PEZI</name>
<evidence type="ECO:0000256" key="1">
    <source>
        <dbReference type="SAM" id="MobiDB-lite"/>
    </source>
</evidence>
<sequence length="372" mass="40504">MASEQGKNDPRPGSSASGAASLFRPAKSQEASSSRTTTSHTGVQTNDARNKDEKQSEPMPHSFWDGIVTDKPTFPLSEIMALKRCNFPAHFYVYTRLNGRNGVIARDLIEDILEKCTTMPDIPPEANAEQAESKVKWRDSKGKEKAKEGKHPREPAAQDADAVTNSDHAAELEIPFQTFEQVCKDLSKCIEGMDMSRYTQSERHQTKFCLETIRAVSDRAKELGKRSLAQDTAAAASSSSTPSAIDPKTHRVVPRLAPGNGDPCDRHLPSVAHSRREGDPKKNPLSGMPVAKGLKKVKTDEPDEVAEKIRKLHQLKMEYKNAGSKRADDDNSQGAMSYSKAAKAAAQYYATTSAYAKPSQKASSGDNGAVGS</sequence>
<feature type="region of interest" description="Disordered" evidence="1">
    <location>
        <begin position="120"/>
        <end position="164"/>
    </location>
</feature>
<comment type="caution">
    <text evidence="2">The sequence shown here is derived from an EMBL/GenBank/DDBJ whole genome shotgun (WGS) entry which is preliminary data.</text>
</comment>
<organism evidence="2 3">
    <name type="scientific">Diaporthe vaccinii</name>
    <dbReference type="NCBI Taxonomy" id="105482"/>
    <lineage>
        <taxon>Eukaryota</taxon>
        <taxon>Fungi</taxon>
        <taxon>Dikarya</taxon>
        <taxon>Ascomycota</taxon>
        <taxon>Pezizomycotina</taxon>
        <taxon>Sordariomycetes</taxon>
        <taxon>Sordariomycetidae</taxon>
        <taxon>Diaporthales</taxon>
        <taxon>Diaporthaceae</taxon>
        <taxon>Diaporthe</taxon>
        <taxon>Diaporthe eres species complex</taxon>
    </lineage>
</organism>
<dbReference type="EMBL" id="JBAWTH010000002">
    <property type="protein sequence ID" value="KAL2292848.1"/>
    <property type="molecule type" value="Genomic_DNA"/>
</dbReference>
<feature type="compositionally biased region" description="Basic and acidic residues" evidence="1">
    <location>
        <begin position="131"/>
        <end position="156"/>
    </location>
</feature>
<feature type="region of interest" description="Disordered" evidence="1">
    <location>
        <begin position="320"/>
        <end position="342"/>
    </location>
</feature>
<feature type="compositionally biased region" description="Basic and acidic residues" evidence="1">
    <location>
        <begin position="263"/>
        <end position="282"/>
    </location>
</feature>